<feature type="region of interest" description="Disordered" evidence="1">
    <location>
        <begin position="1"/>
        <end position="54"/>
    </location>
</feature>
<dbReference type="CDD" id="cd16018">
    <property type="entry name" value="Enpp"/>
    <property type="match status" value="1"/>
</dbReference>
<reference evidence="3 4" key="1">
    <citation type="submission" date="2024-04" db="EMBL/GenBank/DDBJ databases">
        <title>genome sequences of Mucor flavus KT1a and Helicostylum pulchrum KT1b strains isolated from the surface of a dry-aged beef.</title>
        <authorList>
            <person name="Toyotome T."/>
            <person name="Hosono M."/>
            <person name="Torimaru M."/>
            <person name="Fukuda K."/>
            <person name="Mikami N."/>
        </authorList>
    </citation>
    <scope>NUCLEOTIDE SEQUENCE [LARGE SCALE GENOMIC DNA]</scope>
    <source>
        <strain evidence="3 4">KT1a</strain>
    </source>
</reference>
<dbReference type="Proteomes" id="UP001473302">
    <property type="component" value="Unassembled WGS sequence"/>
</dbReference>
<proteinExistence type="predicted"/>
<keyword evidence="4" id="KW-1185">Reference proteome</keyword>
<dbReference type="Gene3D" id="3.40.720.10">
    <property type="entry name" value="Alkaline Phosphatase, subunit A"/>
    <property type="match status" value="1"/>
</dbReference>
<organism evidence="3 4">
    <name type="scientific">Mucor flavus</name>
    <dbReference type="NCBI Taxonomy" id="439312"/>
    <lineage>
        <taxon>Eukaryota</taxon>
        <taxon>Fungi</taxon>
        <taxon>Fungi incertae sedis</taxon>
        <taxon>Mucoromycota</taxon>
        <taxon>Mucoromycotina</taxon>
        <taxon>Mucoromycetes</taxon>
        <taxon>Mucorales</taxon>
        <taxon>Mucorineae</taxon>
        <taxon>Mucoraceae</taxon>
        <taxon>Mucor</taxon>
    </lineage>
</organism>
<feature type="compositionally biased region" description="Acidic residues" evidence="1">
    <location>
        <begin position="41"/>
        <end position="54"/>
    </location>
</feature>
<evidence type="ECO:0000256" key="1">
    <source>
        <dbReference type="SAM" id="MobiDB-lite"/>
    </source>
</evidence>
<comment type="caution">
    <text evidence="3">The sequence shown here is derived from an EMBL/GenBank/DDBJ whole genome shotgun (WGS) entry which is preliminary data.</text>
</comment>
<protein>
    <recommendedName>
        <fullName evidence="5">Phosphodiest-domain-containing protein</fullName>
    </recommendedName>
</protein>
<dbReference type="EMBL" id="BAABUK010000011">
    <property type="protein sequence ID" value="GAA5811763.1"/>
    <property type="molecule type" value="Genomic_DNA"/>
</dbReference>
<sequence length="521" mass="59435">MAEESYEMSRSRSDASRSTDQHGEYNSEEEQVNLLNKEEQSDSEEEEEELEEDEEWAIIVDENEANGIHDFEKDNPTLRYACIALAIGLLFIIFKVAMVRFTHDSGHTERGAERLYYNGSEYFASTVILISFDGFRPDYLNRGVTPNLKDFANEGIMASYMHPAFPPSTFPNHWTLVTGLYPEAHGIVANLFYDPDINSVFSHSNSTSTADHRWWKGEPIWTTSRINGRRTGSIMWPGSETNYNPPDMVVKYNGTMSTKEKMETTLGWLDLPYDSRPQVITIYCPQIDQEGHKTGPHDTKMNEYLEEADTSIGYLLSELKERNLDSHAHIVIVSDHGMADVTDKKLIFYDDILSPDVLKHVRDREALPLLDLRPSPGAPKDTVQKIYDQLYNYTQTIKEPRFQVYLREDVPDRFHYKHSNRITPVVAIPDVGYSFVTHAQVDKKGFQKGGNHGYDNLAVDMRAIFMAKGPKIDRVYKQGTVLAPFFNTEVYGLLTELLNMDAPPNNGTLHADFPISFSPPF</sequence>
<dbReference type="Gene3D" id="3.30.1360.180">
    <property type="match status" value="1"/>
</dbReference>
<accession>A0ABP9YY24</accession>
<gene>
    <name evidence="3" type="ORF">MFLAVUS_005206</name>
</gene>
<evidence type="ECO:0008006" key="5">
    <source>
        <dbReference type="Google" id="ProtNLM"/>
    </source>
</evidence>
<name>A0ABP9YY24_9FUNG</name>
<dbReference type="InterPro" id="IPR017850">
    <property type="entry name" value="Alkaline_phosphatase_core_sf"/>
</dbReference>
<keyword evidence="2" id="KW-1133">Transmembrane helix</keyword>
<dbReference type="SUPFAM" id="SSF53649">
    <property type="entry name" value="Alkaline phosphatase-like"/>
    <property type="match status" value="1"/>
</dbReference>
<dbReference type="PANTHER" id="PTHR10151">
    <property type="entry name" value="ECTONUCLEOTIDE PYROPHOSPHATASE/PHOSPHODIESTERASE"/>
    <property type="match status" value="1"/>
</dbReference>
<evidence type="ECO:0000313" key="3">
    <source>
        <dbReference type="EMBL" id="GAA5811763.1"/>
    </source>
</evidence>
<dbReference type="PANTHER" id="PTHR10151:SF120">
    <property type="entry name" value="BIS(5'-ADENOSYL)-TRIPHOSPHATASE"/>
    <property type="match status" value="1"/>
</dbReference>
<evidence type="ECO:0000313" key="4">
    <source>
        <dbReference type="Proteomes" id="UP001473302"/>
    </source>
</evidence>
<feature type="compositionally biased region" description="Basic and acidic residues" evidence="1">
    <location>
        <begin position="7"/>
        <end position="25"/>
    </location>
</feature>
<evidence type="ECO:0000256" key="2">
    <source>
        <dbReference type="SAM" id="Phobius"/>
    </source>
</evidence>
<feature type="transmembrane region" description="Helical" evidence="2">
    <location>
        <begin position="78"/>
        <end position="98"/>
    </location>
</feature>
<dbReference type="InterPro" id="IPR002591">
    <property type="entry name" value="Phosphodiest/P_Trfase"/>
</dbReference>
<dbReference type="Pfam" id="PF01663">
    <property type="entry name" value="Phosphodiest"/>
    <property type="match status" value="1"/>
</dbReference>
<keyword evidence="2" id="KW-0812">Transmembrane</keyword>
<keyword evidence="2" id="KW-0472">Membrane</keyword>